<dbReference type="PANTHER" id="PTHR11113:SF14">
    <property type="entry name" value="N-ACETYLGLUCOSAMINE-6-PHOSPHATE DEACETYLASE"/>
    <property type="match status" value="1"/>
</dbReference>
<protein>
    <submittedName>
        <fullName evidence="2">N-acetylglucosamine-6-phosphate deacetylase-like</fullName>
    </submittedName>
</protein>
<dbReference type="GO" id="GO:0008448">
    <property type="term" value="F:N-acetylglucosamine-6-phosphate deacetylase activity"/>
    <property type="evidence" value="ECO:0007669"/>
    <property type="project" value="TreeGrafter"/>
</dbReference>
<dbReference type="Gene3D" id="2.30.40.10">
    <property type="entry name" value="Urease, subunit C, domain 1"/>
    <property type="match status" value="1"/>
</dbReference>
<name>A0A8B7V1P3_CASCN</name>
<dbReference type="Gene3D" id="3.20.20.140">
    <property type="entry name" value="Metal-dependent hydrolases"/>
    <property type="match status" value="1"/>
</dbReference>
<gene>
    <name evidence="2" type="primary">LOC109689938</name>
</gene>
<dbReference type="RefSeq" id="XP_020024610.1">
    <property type="nucleotide sequence ID" value="XM_020169021.1"/>
</dbReference>
<proteinExistence type="predicted"/>
<organism evidence="2">
    <name type="scientific">Castor canadensis</name>
    <name type="common">American beaver</name>
    <dbReference type="NCBI Taxonomy" id="51338"/>
    <lineage>
        <taxon>Eukaryota</taxon>
        <taxon>Metazoa</taxon>
        <taxon>Chordata</taxon>
        <taxon>Craniata</taxon>
        <taxon>Vertebrata</taxon>
        <taxon>Euteleostomi</taxon>
        <taxon>Mammalia</taxon>
        <taxon>Eutheria</taxon>
        <taxon>Euarchontoglires</taxon>
        <taxon>Glires</taxon>
        <taxon>Rodentia</taxon>
        <taxon>Castorimorpha</taxon>
        <taxon>Castoridae</taxon>
        <taxon>Castor</taxon>
    </lineage>
</organism>
<evidence type="ECO:0000313" key="2">
    <source>
        <dbReference type="RefSeq" id="XP_020024610.1"/>
    </source>
</evidence>
<evidence type="ECO:0000256" key="1">
    <source>
        <dbReference type="ARBA" id="ARBA00022801"/>
    </source>
</evidence>
<dbReference type="GO" id="GO:0006046">
    <property type="term" value="P:N-acetylglucosamine catabolic process"/>
    <property type="evidence" value="ECO:0007669"/>
    <property type="project" value="TreeGrafter"/>
</dbReference>
<dbReference type="SUPFAM" id="SSF51338">
    <property type="entry name" value="Composite domain of metallo-dependent hydrolases"/>
    <property type="match status" value="1"/>
</dbReference>
<dbReference type="PANTHER" id="PTHR11113">
    <property type="entry name" value="N-ACETYLGLUCOSAMINE-6-PHOSPHATE DEACETYLASE"/>
    <property type="match status" value="1"/>
</dbReference>
<keyword evidence="1" id="KW-0378">Hydrolase</keyword>
<dbReference type="SUPFAM" id="SSF51556">
    <property type="entry name" value="Metallo-dependent hydrolases"/>
    <property type="match status" value="1"/>
</dbReference>
<accession>A0A8B7V1P3</accession>
<reference evidence="2" key="1">
    <citation type="submission" date="2025-08" db="UniProtKB">
        <authorList>
            <consortium name="RefSeq"/>
        </authorList>
    </citation>
    <scope>IDENTIFICATION</scope>
    <source>
        <tissue evidence="2">Leukocyte</tissue>
    </source>
</reference>
<dbReference type="OrthoDB" id="10264777at2759"/>
<sequence>MRAGQCAARAPVLQFTNCRILRGGALLREDLWVRAGRILDPEELFFEERRVADERRDCAGRILAPGFIDVQINGGFGVDFSKATEDVGSGVALVAQRILSHGVTSFCPTLVTSPPEVYHKVRSGSLPKARRAPWQPAPNFRMCPRLWAPESALTSALLPLEHGVVARPGLSPRVVWLPGVCSCPYICCQHSHRPQIFPTPNPHWPPPGLPEQGLLRL</sequence>
<dbReference type="AlphaFoldDB" id="A0A8B7V1P3"/>
<dbReference type="KEGG" id="ccan:109689938"/>
<dbReference type="InterPro" id="IPR011059">
    <property type="entry name" value="Metal-dep_hydrolase_composite"/>
</dbReference>
<dbReference type="InterPro" id="IPR032466">
    <property type="entry name" value="Metal_Hydrolase"/>
</dbReference>